<feature type="domain" description="Enoyl reductase (ER)" evidence="1">
    <location>
        <begin position="13"/>
        <end position="320"/>
    </location>
</feature>
<dbReference type="Gene3D" id="3.40.50.720">
    <property type="entry name" value="NAD(P)-binding Rossmann-like Domain"/>
    <property type="match status" value="1"/>
</dbReference>
<dbReference type="Gene3D" id="3.90.180.10">
    <property type="entry name" value="Medium-chain alcohol dehydrogenases, catalytic domain"/>
    <property type="match status" value="1"/>
</dbReference>
<dbReference type="AlphaFoldDB" id="A0A2U1F423"/>
<keyword evidence="3" id="KW-1185">Reference proteome</keyword>
<dbReference type="InterPro" id="IPR020843">
    <property type="entry name" value="ER"/>
</dbReference>
<dbReference type="EMBL" id="QEKW01000012">
    <property type="protein sequence ID" value="PVZ06933.1"/>
    <property type="molecule type" value="Genomic_DNA"/>
</dbReference>
<dbReference type="InterPro" id="IPR013154">
    <property type="entry name" value="ADH-like_N"/>
</dbReference>
<dbReference type="Proteomes" id="UP000245639">
    <property type="component" value="Unassembled WGS sequence"/>
</dbReference>
<dbReference type="Pfam" id="PF08240">
    <property type="entry name" value="ADH_N"/>
    <property type="match status" value="1"/>
</dbReference>
<accession>A0A2U1F423</accession>
<name>A0A2U1F423_9PSEU</name>
<dbReference type="OrthoDB" id="3727682at2"/>
<dbReference type="InterPro" id="IPR011032">
    <property type="entry name" value="GroES-like_sf"/>
</dbReference>
<proteinExistence type="predicted"/>
<dbReference type="SMART" id="SM00829">
    <property type="entry name" value="PKS_ER"/>
    <property type="match status" value="1"/>
</dbReference>
<reference evidence="2 3" key="1">
    <citation type="submission" date="2018-04" db="EMBL/GenBank/DDBJ databases">
        <title>Genomic Encyclopedia of Type Strains, Phase IV (KMG-IV): sequencing the most valuable type-strain genomes for metagenomic binning, comparative biology and taxonomic classification.</title>
        <authorList>
            <person name="Goeker M."/>
        </authorList>
    </citation>
    <scope>NUCLEOTIDE SEQUENCE [LARGE SCALE GENOMIC DNA]</scope>
    <source>
        <strain evidence="2 3">DSM 45771</strain>
    </source>
</reference>
<evidence type="ECO:0000259" key="1">
    <source>
        <dbReference type="SMART" id="SM00829"/>
    </source>
</evidence>
<dbReference type="CDD" id="cd05289">
    <property type="entry name" value="MDR_like_2"/>
    <property type="match status" value="1"/>
</dbReference>
<dbReference type="SUPFAM" id="SSF50129">
    <property type="entry name" value="GroES-like"/>
    <property type="match status" value="1"/>
</dbReference>
<evidence type="ECO:0000313" key="3">
    <source>
        <dbReference type="Proteomes" id="UP000245639"/>
    </source>
</evidence>
<dbReference type="PANTHER" id="PTHR44013:SF1">
    <property type="entry name" value="ZINC-TYPE ALCOHOL DEHYDROGENASE-LIKE PROTEIN C16A3.02C"/>
    <property type="match status" value="1"/>
</dbReference>
<comment type="caution">
    <text evidence="2">The sequence shown here is derived from an EMBL/GenBank/DDBJ whole genome shotgun (WGS) entry which is preliminary data.</text>
</comment>
<dbReference type="InterPro" id="IPR036291">
    <property type="entry name" value="NAD(P)-bd_dom_sf"/>
</dbReference>
<dbReference type="SUPFAM" id="SSF51735">
    <property type="entry name" value="NAD(P)-binding Rossmann-fold domains"/>
    <property type="match status" value="1"/>
</dbReference>
<sequence>MVAVRVGCVAEFGDASVMRVERRAAPGRPRGTDLLVAVEASSINGTDLGLRRGDLPPVTWGRKPFVPGFDLAGRVLAVGPAVTAFSPGDRVAALLPHRGGGLAEQVLVAEDRAARVPAGVAATDAAALTLAGLTALQALHRSGRLRARPGPDGSPPRVLVSGAAGGIGSFAVQLAALAGAEVTGTTSAGKVAWVRDLGARQVVDRRAGDRHAQLVDRGPFEVVLDAAGRSRHRELAPYLARDGIVVSVRPLHPDVLRSLRPGRADFVAVRTAARSADLAHLLHLVATGRLRVPVEHVVGLADVARAHHLAETEGRGKVVVDLTT</sequence>
<dbReference type="PANTHER" id="PTHR44013">
    <property type="entry name" value="ZINC-TYPE ALCOHOL DEHYDROGENASE-LIKE PROTEIN C16A3.02C"/>
    <property type="match status" value="1"/>
</dbReference>
<protein>
    <submittedName>
        <fullName evidence="2">NADPH:quinone reductase-like Zn-dependent oxidoreductase</fullName>
    </submittedName>
</protein>
<dbReference type="GO" id="GO:0016491">
    <property type="term" value="F:oxidoreductase activity"/>
    <property type="evidence" value="ECO:0007669"/>
    <property type="project" value="InterPro"/>
</dbReference>
<gene>
    <name evidence="2" type="ORF">C8D89_112126</name>
</gene>
<dbReference type="Pfam" id="PF13602">
    <property type="entry name" value="ADH_zinc_N_2"/>
    <property type="match status" value="1"/>
</dbReference>
<dbReference type="RefSeq" id="WP_116709957.1">
    <property type="nucleotide sequence ID" value="NZ_QEKW01000012.1"/>
</dbReference>
<organism evidence="2 3">
    <name type="scientific">Actinomycetospora cinnamomea</name>
    <dbReference type="NCBI Taxonomy" id="663609"/>
    <lineage>
        <taxon>Bacteria</taxon>
        <taxon>Bacillati</taxon>
        <taxon>Actinomycetota</taxon>
        <taxon>Actinomycetes</taxon>
        <taxon>Pseudonocardiales</taxon>
        <taxon>Pseudonocardiaceae</taxon>
        <taxon>Actinomycetospora</taxon>
    </lineage>
</organism>
<dbReference type="InterPro" id="IPR052733">
    <property type="entry name" value="Chloroplast_QOR"/>
</dbReference>
<evidence type="ECO:0000313" key="2">
    <source>
        <dbReference type="EMBL" id="PVZ06933.1"/>
    </source>
</evidence>